<keyword evidence="8 9" id="KW-0804">Transcription</keyword>
<evidence type="ECO:0000256" key="2">
    <source>
        <dbReference type="ARBA" id="ARBA00022490"/>
    </source>
</evidence>
<keyword evidence="13" id="KW-1185">Reference proteome</keyword>
<dbReference type="EMBL" id="BDQM01000038">
    <property type="protein sequence ID" value="GAW97592.1"/>
    <property type="molecule type" value="Genomic_DNA"/>
</dbReference>
<dbReference type="InterPro" id="IPR001789">
    <property type="entry name" value="Sig_transdc_resp-reg_receiver"/>
</dbReference>
<evidence type="ECO:0000256" key="4">
    <source>
        <dbReference type="ARBA" id="ARBA00023012"/>
    </source>
</evidence>
<keyword evidence="6 9" id="KW-0238">DNA-binding</keyword>
<sequence>MIKTNSVLIVEDDMRIANIISKTINNEEGFEVIGIAQNTAEAKDLLDSFKPELIFLDVSLVDSNGLDVLKYVRQDLSAADISIVMLTAAKDSEVIQEAMSYGAFDYILKPLAFSRLKLTLKRYLQYRERLSTDQPFEQDDLDELFHNKGKLISQSKPAIIINEQASLPKGIDSLTLDKIRTVLSDNAATAYTAESMSECIGTSRTTARRYLEYLLSCNDIIADIEYGTVGRPERHYLLT</sequence>
<feature type="modified residue" description="4-aspartylphosphate" evidence="10">
    <location>
        <position position="57"/>
    </location>
</feature>
<dbReference type="Pfam" id="PF20714">
    <property type="entry name" value="HTH_64"/>
    <property type="match status" value="1"/>
</dbReference>
<keyword evidence="3 10" id="KW-0597">Phosphoprotein</keyword>
<dbReference type="InterPro" id="IPR011006">
    <property type="entry name" value="CheY-like_superfamily"/>
</dbReference>
<feature type="domain" description="Response regulatory" evidence="11">
    <location>
        <begin position="6"/>
        <end position="124"/>
    </location>
</feature>
<keyword evidence="5 9" id="KW-0805">Transcription regulation</keyword>
<dbReference type="Proteomes" id="UP000197068">
    <property type="component" value="Unassembled WGS sequence"/>
</dbReference>
<evidence type="ECO:0000259" key="11">
    <source>
        <dbReference type="PROSITE" id="PS50110"/>
    </source>
</evidence>
<evidence type="ECO:0000256" key="5">
    <source>
        <dbReference type="ARBA" id="ARBA00023015"/>
    </source>
</evidence>
<keyword evidence="2 9" id="KW-0963">Cytoplasm</keyword>
<dbReference type="InterPro" id="IPR051271">
    <property type="entry name" value="2C-system_Tx_regulators"/>
</dbReference>
<gene>
    <name evidence="12" type="ORF">MTCD1_03221</name>
</gene>
<dbReference type="SMART" id="SM00448">
    <property type="entry name" value="REC"/>
    <property type="match status" value="1"/>
</dbReference>
<evidence type="ECO:0000256" key="7">
    <source>
        <dbReference type="ARBA" id="ARBA00023159"/>
    </source>
</evidence>
<dbReference type="Pfam" id="PF00072">
    <property type="entry name" value="Response_reg"/>
    <property type="match status" value="1"/>
</dbReference>
<evidence type="ECO:0000256" key="6">
    <source>
        <dbReference type="ARBA" id="ARBA00023125"/>
    </source>
</evidence>
<dbReference type="Gene3D" id="3.40.50.2300">
    <property type="match status" value="1"/>
</dbReference>
<dbReference type="RefSeq" id="WP_082606458.1">
    <property type="nucleotide sequence ID" value="NZ_BDQM01000038.1"/>
</dbReference>
<dbReference type="InterPro" id="IPR024187">
    <property type="entry name" value="Sig_transdc_resp-reg_cit/mal"/>
</dbReference>
<dbReference type="InterPro" id="IPR048714">
    <property type="entry name" value="DpiA-like_HTH"/>
</dbReference>
<dbReference type="SUPFAM" id="SSF52172">
    <property type="entry name" value="CheY-like"/>
    <property type="match status" value="1"/>
</dbReference>
<proteinExistence type="predicted"/>
<comment type="caution">
    <text evidence="12">The sequence shown here is derived from an EMBL/GenBank/DDBJ whole genome shotgun (WGS) entry which is preliminary data.</text>
</comment>
<organism evidence="12 13">
    <name type="scientific">Colwellia marinimaniae</name>
    <dbReference type="NCBI Taxonomy" id="1513592"/>
    <lineage>
        <taxon>Bacteria</taxon>
        <taxon>Pseudomonadati</taxon>
        <taxon>Pseudomonadota</taxon>
        <taxon>Gammaproteobacteria</taxon>
        <taxon>Alteromonadales</taxon>
        <taxon>Colwelliaceae</taxon>
        <taxon>Colwellia</taxon>
    </lineage>
</organism>
<evidence type="ECO:0000256" key="8">
    <source>
        <dbReference type="ARBA" id="ARBA00023163"/>
    </source>
</evidence>
<accession>A0ABQ0MZ01</accession>
<evidence type="ECO:0000256" key="9">
    <source>
        <dbReference type="PIRNR" id="PIRNR006171"/>
    </source>
</evidence>
<dbReference type="PANTHER" id="PTHR45526:SF1">
    <property type="entry name" value="TRANSCRIPTIONAL REGULATORY PROTEIN DCUR-RELATED"/>
    <property type="match status" value="1"/>
</dbReference>
<comment type="subcellular location">
    <subcellularLocation>
        <location evidence="1 9">Cytoplasm</location>
    </subcellularLocation>
</comment>
<dbReference type="PANTHER" id="PTHR45526">
    <property type="entry name" value="TRANSCRIPTIONAL REGULATORY PROTEIN DPIA"/>
    <property type="match status" value="1"/>
</dbReference>
<protein>
    <recommendedName>
        <fullName evidence="9">Transcriptional regulatory protein</fullName>
    </recommendedName>
</protein>
<evidence type="ECO:0000313" key="13">
    <source>
        <dbReference type="Proteomes" id="UP000197068"/>
    </source>
</evidence>
<evidence type="ECO:0000256" key="3">
    <source>
        <dbReference type="ARBA" id="ARBA00022553"/>
    </source>
</evidence>
<name>A0ABQ0MZ01_9GAMM</name>
<evidence type="ECO:0000256" key="10">
    <source>
        <dbReference type="PROSITE-ProRule" id="PRU00169"/>
    </source>
</evidence>
<keyword evidence="4 9" id="KW-0902">Two-component regulatory system</keyword>
<evidence type="ECO:0000256" key="1">
    <source>
        <dbReference type="ARBA" id="ARBA00004496"/>
    </source>
</evidence>
<dbReference type="PIRSF" id="PIRSF006171">
    <property type="entry name" value="RR_citrat_malat"/>
    <property type="match status" value="1"/>
</dbReference>
<evidence type="ECO:0000313" key="12">
    <source>
        <dbReference type="EMBL" id="GAW97592.1"/>
    </source>
</evidence>
<dbReference type="PROSITE" id="PS50110">
    <property type="entry name" value="RESPONSE_REGULATORY"/>
    <property type="match status" value="1"/>
</dbReference>
<keyword evidence="7 9" id="KW-0010">Activator</keyword>
<reference evidence="12 13" key="1">
    <citation type="submission" date="2017-06" db="EMBL/GenBank/DDBJ databases">
        <title>Whole Genome Sequences of Colwellia marinimaniae MTCD1.</title>
        <authorList>
            <person name="Kusumoto H."/>
            <person name="Inoue M."/>
            <person name="Tanikawa K."/>
            <person name="Maeji H."/>
            <person name="Cameron J.H."/>
            <person name="Bartlett D.H."/>
        </authorList>
    </citation>
    <scope>NUCLEOTIDE SEQUENCE [LARGE SCALE GENOMIC DNA]</scope>
    <source>
        <strain evidence="12 13">MTCD1</strain>
    </source>
</reference>